<reference evidence="1 2" key="1">
    <citation type="submission" date="2019-11" db="EMBL/GenBank/DDBJ databases">
        <title>Gracilibacillus salitolerans sp. nov., a moderate halophile isolated from a saline soil in northwest China.</title>
        <authorList>
            <person name="Gan L."/>
        </authorList>
    </citation>
    <scope>NUCLEOTIDE SEQUENCE [LARGE SCALE GENOMIC DNA]</scope>
    <source>
        <strain evidence="1 2">SCU50</strain>
    </source>
</reference>
<organism evidence="1 2">
    <name type="scientific">Gracilibacillus salitolerans</name>
    <dbReference type="NCBI Taxonomy" id="2663022"/>
    <lineage>
        <taxon>Bacteria</taxon>
        <taxon>Bacillati</taxon>
        <taxon>Bacillota</taxon>
        <taxon>Bacilli</taxon>
        <taxon>Bacillales</taxon>
        <taxon>Bacillaceae</taxon>
        <taxon>Gracilibacillus</taxon>
    </lineage>
</organism>
<name>A0A5Q2TF75_9BACI</name>
<accession>A0A5Q2TF75</accession>
<dbReference type="Proteomes" id="UP000339690">
    <property type="component" value="Chromosome"/>
</dbReference>
<dbReference type="RefSeq" id="WP_153789972.1">
    <property type="nucleotide sequence ID" value="NZ_CP045915.1"/>
</dbReference>
<keyword evidence="2" id="KW-1185">Reference proteome</keyword>
<gene>
    <name evidence="1" type="ORF">GI584_01395</name>
</gene>
<sequence>MGNKGVSNEINSLIDNATLNENEQETIPYERTRSARYLRHNLEEEQSNAWRHVFFLEVFSADSEYMVSDSGVVMLRGWSNTEAVETYVEKYLSGVSNAVATMYQVDLEFYPNHEYVNILYSQPDYNVEIRKFKWLTLIPNYGGYLDYFANTLVDGLNRKIDSTFEEYHEDNIHSLTRKKVRALRLGKKADVPYEDITNVDLRRYGNSETEESGFNVKFIYEEHSSSNYVRFKASAQAIYQVGSDTGLVGYFYTNEISPVWTADLQPS</sequence>
<dbReference type="AlphaFoldDB" id="A0A5Q2TF75"/>
<dbReference type="KEGG" id="grc:GI584_01395"/>
<protein>
    <submittedName>
        <fullName evidence="1">Uncharacterized protein</fullName>
    </submittedName>
</protein>
<evidence type="ECO:0000313" key="2">
    <source>
        <dbReference type="Proteomes" id="UP000339690"/>
    </source>
</evidence>
<dbReference type="EMBL" id="CP045915">
    <property type="protein sequence ID" value="QGH32792.1"/>
    <property type="molecule type" value="Genomic_DNA"/>
</dbReference>
<evidence type="ECO:0000313" key="1">
    <source>
        <dbReference type="EMBL" id="QGH32792.1"/>
    </source>
</evidence>
<proteinExistence type="predicted"/>